<organism evidence="6 7">
    <name type="scientific">Macrococcus lamae</name>
    <dbReference type="NCBI Taxonomy" id="198484"/>
    <lineage>
        <taxon>Bacteria</taxon>
        <taxon>Bacillati</taxon>
        <taxon>Bacillota</taxon>
        <taxon>Bacilli</taxon>
        <taxon>Bacillales</taxon>
        <taxon>Staphylococcaceae</taxon>
        <taxon>Macrococcus</taxon>
    </lineage>
</organism>
<evidence type="ECO:0000256" key="3">
    <source>
        <dbReference type="ARBA" id="ARBA00013368"/>
    </source>
</evidence>
<proteinExistence type="inferred from homology"/>
<dbReference type="OrthoDB" id="9795626at2"/>
<reference evidence="6 7" key="1">
    <citation type="submission" date="2019-01" db="EMBL/GenBank/DDBJ databases">
        <title>Draft genome sequences of the type strains of six Macrococcus species.</title>
        <authorList>
            <person name="Mazhar S."/>
            <person name="Altermann E."/>
            <person name="Hill C."/>
            <person name="Mcauliffe O."/>
        </authorList>
    </citation>
    <scope>NUCLEOTIDE SEQUENCE [LARGE SCALE GENOMIC DNA]</scope>
    <source>
        <strain evidence="6 7">CCM4815</strain>
    </source>
</reference>
<name>A0A4R6BSJ8_9STAP</name>
<dbReference type="SUPFAM" id="SSF52540">
    <property type="entry name" value="P-loop containing nucleoside triphosphate hydrolases"/>
    <property type="match status" value="1"/>
</dbReference>
<dbReference type="GO" id="GO:0006302">
    <property type="term" value="P:double-strand break repair"/>
    <property type="evidence" value="ECO:0007669"/>
    <property type="project" value="InterPro"/>
</dbReference>
<evidence type="ECO:0000256" key="4">
    <source>
        <dbReference type="SAM" id="Coils"/>
    </source>
</evidence>
<evidence type="ECO:0000313" key="6">
    <source>
        <dbReference type="EMBL" id="TDM07044.1"/>
    </source>
</evidence>
<dbReference type="AlphaFoldDB" id="A0A4R6BSJ8"/>
<keyword evidence="4" id="KW-0175">Coiled coil</keyword>
<dbReference type="Pfam" id="PF13476">
    <property type="entry name" value="AAA_23"/>
    <property type="match status" value="1"/>
</dbReference>
<comment type="caution">
    <text evidence="6">The sequence shown here is derived from an EMBL/GenBank/DDBJ whole genome shotgun (WGS) entry which is preliminary data.</text>
</comment>
<evidence type="ECO:0000313" key="7">
    <source>
        <dbReference type="Proteomes" id="UP000294802"/>
    </source>
</evidence>
<evidence type="ECO:0000259" key="5">
    <source>
        <dbReference type="Pfam" id="PF13476"/>
    </source>
</evidence>
<evidence type="ECO:0000256" key="2">
    <source>
        <dbReference type="ARBA" id="ARBA00011322"/>
    </source>
</evidence>
<dbReference type="Pfam" id="PF13558">
    <property type="entry name" value="SbcC_Walker_B"/>
    <property type="match status" value="1"/>
</dbReference>
<dbReference type="InterPro" id="IPR027417">
    <property type="entry name" value="P-loop_NTPase"/>
</dbReference>
<dbReference type="PANTHER" id="PTHR32114:SF2">
    <property type="entry name" value="ABC TRANSPORTER ABCH.3"/>
    <property type="match status" value="1"/>
</dbReference>
<keyword evidence="7" id="KW-1185">Reference proteome</keyword>
<feature type="coiled-coil region" evidence="4">
    <location>
        <begin position="338"/>
        <end position="409"/>
    </location>
</feature>
<dbReference type="InterPro" id="IPR038729">
    <property type="entry name" value="Rad50/SbcC_AAA"/>
</dbReference>
<evidence type="ECO:0000256" key="1">
    <source>
        <dbReference type="ARBA" id="ARBA00006930"/>
    </source>
</evidence>
<comment type="similarity">
    <text evidence="1">Belongs to the SMC family. SbcC subfamily.</text>
</comment>
<dbReference type="GO" id="GO:0016887">
    <property type="term" value="F:ATP hydrolysis activity"/>
    <property type="evidence" value="ECO:0007669"/>
    <property type="project" value="InterPro"/>
</dbReference>
<feature type="coiled-coil region" evidence="4">
    <location>
        <begin position="187"/>
        <end position="290"/>
    </location>
</feature>
<protein>
    <recommendedName>
        <fullName evidence="3">Nuclease SbcCD subunit C</fullName>
    </recommendedName>
</protein>
<dbReference type="EMBL" id="SCWB01000018">
    <property type="protein sequence ID" value="TDM07044.1"/>
    <property type="molecule type" value="Genomic_DNA"/>
</dbReference>
<gene>
    <name evidence="6" type="ORF">ERX29_09665</name>
</gene>
<feature type="coiled-coil region" evidence="4">
    <location>
        <begin position="637"/>
        <end position="685"/>
    </location>
</feature>
<accession>A0A4R6BSJ8</accession>
<dbReference type="Proteomes" id="UP000294802">
    <property type="component" value="Unassembled WGS sequence"/>
</dbReference>
<sequence>MKTLRPIKLELKNFGPFISETIDFRQLEDNQLFLISGRTGSGKTMLFDAMTYALYGEASTAARDEGALRSHFSQDSEPTYVCFQFALDNRVYEVTRYLPYIKPGNKTKTLPKLEVLELIGADHKLIAKSVKDGNQKIKELMKIDANQFRQILILPQGEFKKFLIANSNDKQKVLRTLFDTTRFKHLELQLIEETKELQQQVQHSEQEQDVLLSQFKSERELNGPVASQIEERRKEIADQQLAVETMEQEVKVHYTKIQQAEEELNAAKSLNNALEEEQSLTLKLKAHQKENTIFQQKEHQLKVMRVMEQLFEVQQSLVEQKRKLDHVMQEASTTEQSVKEIQLEVTEISRSIKTLNEKKQSIEQLKQLLKDRQTFFINEHDYRTLDIEIRNEENRYQDYRDQYDMLTSELKQQTYHYHELTETMRQRTESLQHYKEQQTYLAVLLKDAEQSNKDYEMKLSVKRELDDITKQQIELYNSYDCHDYARQLISQNLGSGDYCPICHHSIEGDIKIDHSVVNLHEQVTKLKERQIILETKLEMLDKTEAVEASDILFQYKQLEQTISKSTAEQEVIQSQIEEVTFQLDDIQNKQMQCHNQLTAVSFQLEERKRKKQHFTEVTGFSDYDEYWNDYSSCSKKVADYEQALAENQMKLSRSEQQLEYNTQLLSRINNERDERRNNLQQTQLKYKTIMTKHHLKEEELPETFDEAIIQELEDWLNHYREQEQVMMIKLDDLKILIGDNQSVDLEPLQYQHKQLSTVFKDHEEKLMKIRYQLDHNNQLLDQLTVVQEDYKKMVGKHEEIMTLAQLFGGKNNQKLTLENFVLTYYLEQTLKLSNTRLSQMTNYRYQFQRKTQVAQGYSGLEIEVFDNYSNKVRDISTLSGGETFLASLSLALGLSDYVTQLAGGINLDSVFIDEGFGTLDSETLETAIESLVELERSGKMVGLISHVAELKNRIPAILNVESSGYISKVKFIIK</sequence>
<comment type="subunit">
    <text evidence="2">Heterodimer of SbcC and SbcD.</text>
</comment>
<dbReference type="PANTHER" id="PTHR32114">
    <property type="entry name" value="ABC TRANSPORTER ABCH.3"/>
    <property type="match status" value="1"/>
</dbReference>
<dbReference type="Gene3D" id="3.40.50.300">
    <property type="entry name" value="P-loop containing nucleotide triphosphate hydrolases"/>
    <property type="match status" value="2"/>
</dbReference>
<feature type="domain" description="Rad50/SbcC-type AAA" evidence="5">
    <location>
        <begin position="8"/>
        <end position="251"/>
    </location>
</feature>